<evidence type="ECO:0000313" key="3">
    <source>
        <dbReference type="Proteomes" id="UP000525923"/>
    </source>
</evidence>
<accession>A0A7W8FTT9</accession>
<dbReference type="Proteomes" id="UP000525923">
    <property type="component" value="Unassembled WGS sequence"/>
</dbReference>
<organism evidence="2 3">
    <name type="scientific">Planococcus koreensis</name>
    <dbReference type="NCBI Taxonomy" id="112331"/>
    <lineage>
        <taxon>Bacteria</taxon>
        <taxon>Bacillati</taxon>
        <taxon>Bacillota</taxon>
        <taxon>Bacilli</taxon>
        <taxon>Bacillales</taxon>
        <taxon>Caryophanaceae</taxon>
        <taxon>Planococcus</taxon>
    </lineage>
</organism>
<sequence length="213" mass="23419">MKKQAIYVFLASALLLAGCSDKGETQIAEAAATNGEVPAYYEGHVENPQVTGDQSLLKAGQSIRDDKGEIVLNASNSESGTHQIGGIELTLREAKLFHYKPSYGLIDFYHSYTHDTDFHVVKFFVEIKNTTEKPLNFAPVALLETSAGETKLWEDDIYLEELNGEVAPGETKKGSIGFIVENPDIDAITITTSDLFDEDEKKIQAAEKIEIAF</sequence>
<name>A0A7W8FTT9_9BACL</name>
<dbReference type="OrthoDB" id="2352213at2"/>
<proteinExistence type="predicted"/>
<evidence type="ECO:0008006" key="4">
    <source>
        <dbReference type="Google" id="ProtNLM"/>
    </source>
</evidence>
<comment type="caution">
    <text evidence="2">The sequence shown here is derived from an EMBL/GenBank/DDBJ whole genome shotgun (WGS) entry which is preliminary data.</text>
</comment>
<evidence type="ECO:0000256" key="1">
    <source>
        <dbReference type="ARBA" id="ARBA00022729"/>
    </source>
</evidence>
<dbReference type="AlphaFoldDB" id="A0A7W8FTT9"/>
<dbReference type="EMBL" id="JACHHE010000004">
    <property type="protein sequence ID" value="MBB5180401.1"/>
    <property type="molecule type" value="Genomic_DNA"/>
</dbReference>
<evidence type="ECO:0000313" key="2">
    <source>
        <dbReference type="EMBL" id="MBB5180401.1"/>
    </source>
</evidence>
<reference evidence="2 3" key="1">
    <citation type="submission" date="2020-08" db="EMBL/GenBank/DDBJ databases">
        <title>Genomic Encyclopedia of Type Strains, Phase IV (KMG-IV): sequencing the most valuable type-strain genomes for metagenomic binning, comparative biology and taxonomic classification.</title>
        <authorList>
            <person name="Goeker M."/>
        </authorList>
    </citation>
    <scope>NUCLEOTIDE SEQUENCE [LARGE SCALE GENOMIC DNA]</scope>
    <source>
        <strain evidence="2 3">DSM 15895</strain>
    </source>
</reference>
<keyword evidence="3" id="KW-1185">Reference proteome</keyword>
<dbReference type="InterPro" id="IPR029050">
    <property type="entry name" value="Immunoprotect_excell_Ig-like"/>
</dbReference>
<dbReference type="RefSeq" id="WP_135504574.1">
    <property type="nucleotide sequence ID" value="NZ_JACHHE010000004.1"/>
</dbReference>
<keyword evidence="1" id="KW-0732">Signal</keyword>
<dbReference type="Gene3D" id="2.60.40.1240">
    <property type="match status" value="1"/>
</dbReference>
<gene>
    <name evidence="2" type="ORF">HNQ44_001829</name>
</gene>
<dbReference type="PROSITE" id="PS51257">
    <property type="entry name" value="PROKAR_LIPOPROTEIN"/>
    <property type="match status" value="1"/>
</dbReference>
<protein>
    <recommendedName>
        <fullName evidence="4">DUF4352 domain-containing protein</fullName>
    </recommendedName>
</protein>